<evidence type="ECO:0000313" key="2">
    <source>
        <dbReference type="EMBL" id="VEU41587.1"/>
    </source>
</evidence>
<organism evidence="2 3">
    <name type="scientific">Pseudo-nitzschia multistriata</name>
    <dbReference type="NCBI Taxonomy" id="183589"/>
    <lineage>
        <taxon>Eukaryota</taxon>
        <taxon>Sar</taxon>
        <taxon>Stramenopiles</taxon>
        <taxon>Ochrophyta</taxon>
        <taxon>Bacillariophyta</taxon>
        <taxon>Bacillariophyceae</taxon>
        <taxon>Bacillariophycidae</taxon>
        <taxon>Bacillariales</taxon>
        <taxon>Bacillariaceae</taxon>
        <taxon>Pseudo-nitzschia</taxon>
    </lineage>
</organism>
<dbReference type="EMBL" id="CAACVS010000366">
    <property type="protein sequence ID" value="VEU41587.1"/>
    <property type="molecule type" value="Genomic_DNA"/>
</dbReference>
<keyword evidence="1" id="KW-0732">Signal</keyword>
<feature type="signal peptide" evidence="1">
    <location>
        <begin position="1"/>
        <end position="20"/>
    </location>
</feature>
<keyword evidence="3" id="KW-1185">Reference proteome</keyword>
<evidence type="ECO:0000256" key="1">
    <source>
        <dbReference type="SAM" id="SignalP"/>
    </source>
</evidence>
<dbReference type="OrthoDB" id="196000at2759"/>
<accession>A0A448ZHQ5</accession>
<protein>
    <submittedName>
        <fullName evidence="2">Uncharacterized protein</fullName>
    </submittedName>
</protein>
<feature type="chain" id="PRO_5019578265" evidence="1">
    <location>
        <begin position="21"/>
        <end position="265"/>
    </location>
</feature>
<reference evidence="2 3" key="1">
    <citation type="submission" date="2019-01" db="EMBL/GenBank/DDBJ databases">
        <authorList>
            <person name="Ferrante I. M."/>
        </authorList>
    </citation>
    <scope>NUCLEOTIDE SEQUENCE [LARGE SCALE GENOMIC DNA]</scope>
    <source>
        <strain evidence="2 3">B856</strain>
    </source>
</reference>
<dbReference type="Proteomes" id="UP000291116">
    <property type="component" value="Unassembled WGS sequence"/>
</dbReference>
<gene>
    <name evidence="2" type="ORF">PSNMU_V1.4_AUG-EV-PASAV3_0085150</name>
</gene>
<proteinExistence type="predicted"/>
<sequence length="265" mass="28581">MEKFAISCLALSVLVTQVSSFASPSTAVALSAGARSWQEGPLALLNDNNQDNHYAPSRAEFLSKTSSAITAAASLSLVPIDPAFARGRATLEQAYDRYSSRIIDGGNFYKTQMKTMVAKDDWAGIKTALQEPPKKTKADNAKIDGGIQERAAQAGQFSDARVLVALDLLAAQFSDNSISAKTKAMKKDVEEIRSVVVEMQSICKQALGEESAKGGFFGVGKKQASKKELSNRMKELYIIGGTAWNRYAYEANAGIPKTVQQLPFL</sequence>
<name>A0A448ZHQ5_9STRA</name>
<dbReference type="AlphaFoldDB" id="A0A448ZHQ5"/>
<evidence type="ECO:0000313" key="3">
    <source>
        <dbReference type="Proteomes" id="UP000291116"/>
    </source>
</evidence>